<dbReference type="SMART" id="SM00499">
    <property type="entry name" value="AAI"/>
    <property type="match status" value="1"/>
</dbReference>
<evidence type="ECO:0000313" key="8">
    <source>
        <dbReference type="EMBL" id="URE05282.1"/>
    </source>
</evidence>
<gene>
    <name evidence="8" type="ORF">MUK42_02063</name>
</gene>
<evidence type="ECO:0000256" key="3">
    <source>
        <dbReference type="ARBA" id="ARBA00023157"/>
    </source>
</evidence>
<keyword evidence="9" id="KW-1185">Reference proteome</keyword>
<feature type="domain" description="Bifunctional inhibitor/plant lipid transfer protein/seed storage helical" evidence="7">
    <location>
        <begin position="28"/>
        <end position="99"/>
    </location>
</feature>
<dbReference type="InterPro" id="IPR016140">
    <property type="entry name" value="Bifunc_inhib/LTP/seed_store"/>
</dbReference>
<feature type="region of interest" description="Disordered" evidence="5">
    <location>
        <begin position="96"/>
        <end position="120"/>
    </location>
</feature>
<dbReference type="InterPro" id="IPR043325">
    <property type="entry name" value="LTSS"/>
</dbReference>
<organism evidence="8 9">
    <name type="scientific">Musa troglodytarum</name>
    <name type="common">fe'i banana</name>
    <dbReference type="NCBI Taxonomy" id="320322"/>
    <lineage>
        <taxon>Eukaryota</taxon>
        <taxon>Viridiplantae</taxon>
        <taxon>Streptophyta</taxon>
        <taxon>Embryophyta</taxon>
        <taxon>Tracheophyta</taxon>
        <taxon>Spermatophyta</taxon>
        <taxon>Magnoliopsida</taxon>
        <taxon>Liliopsida</taxon>
        <taxon>Zingiberales</taxon>
        <taxon>Musaceae</taxon>
        <taxon>Musa</taxon>
    </lineage>
</organism>
<sequence>MAKWMMMMVVVVVVAMSGGAEGQLPPACVSSLIPCAAYVNSTGPPPERCCEPLRQAVDADLQCLCAVLNDQSVLKAFNVTTDQAFRLAKSCGVSELSGCPGAPSPSAMRTPTGGDGRDKGDAHKANWIGLSSFVSLSLLFWCSAMGL</sequence>
<dbReference type="Gene3D" id="1.10.110.10">
    <property type="entry name" value="Plant lipid-transfer and hydrophobic proteins"/>
    <property type="match status" value="1"/>
</dbReference>
<dbReference type="AlphaFoldDB" id="A0A9E7G2T2"/>
<keyword evidence="4" id="KW-0325">Glycoprotein</keyword>
<evidence type="ECO:0000256" key="1">
    <source>
        <dbReference type="ARBA" id="ARBA00009748"/>
    </source>
</evidence>
<comment type="similarity">
    <text evidence="1">Belongs to the plant LTP family.</text>
</comment>
<dbReference type="InterPro" id="IPR036312">
    <property type="entry name" value="Bifun_inhib/LTP/seed_sf"/>
</dbReference>
<dbReference type="PANTHER" id="PTHR33044">
    <property type="entry name" value="BIFUNCTIONAL INHIBITOR/LIPID-TRANSFER PROTEIN/SEED STORAGE 2S ALBUMIN SUPERFAMILY PROTEIN-RELATED"/>
    <property type="match status" value="1"/>
</dbReference>
<keyword evidence="3" id="KW-1015">Disulfide bond</keyword>
<evidence type="ECO:0000256" key="4">
    <source>
        <dbReference type="ARBA" id="ARBA00023180"/>
    </source>
</evidence>
<evidence type="ECO:0000256" key="6">
    <source>
        <dbReference type="SAM" id="SignalP"/>
    </source>
</evidence>
<evidence type="ECO:0000313" key="9">
    <source>
        <dbReference type="Proteomes" id="UP001055439"/>
    </source>
</evidence>
<evidence type="ECO:0000259" key="7">
    <source>
        <dbReference type="SMART" id="SM00499"/>
    </source>
</evidence>
<name>A0A9E7G2T2_9LILI</name>
<feature type="chain" id="PRO_5039592181" evidence="6">
    <location>
        <begin position="23"/>
        <end position="147"/>
    </location>
</feature>
<dbReference type="OrthoDB" id="690947at2759"/>
<feature type="signal peptide" evidence="6">
    <location>
        <begin position="1"/>
        <end position="22"/>
    </location>
</feature>
<proteinExistence type="inferred from homology"/>
<dbReference type="Pfam" id="PF14368">
    <property type="entry name" value="LTP_2"/>
    <property type="match status" value="1"/>
</dbReference>
<dbReference type="SUPFAM" id="SSF47699">
    <property type="entry name" value="Bifunctional inhibitor/lipid-transfer protein/seed storage 2S albumin"/>
    <property type="match status" value="1"/>
</dbReference>
<dbReference type="CDD" id="cd00010">
    <property type="entry name" value="AAI_LTSS"/>
    <property type="match status" value="1"/>
</dbReference>
<evidence type="ECO:0000256" key="2">
    <source>
        <dbReference type="ARBA" id="ARBA00022729"/>
    </source>
</evidence>
<keyword evidence="2 6" id="KW-0732">Signal</keyword>
<dbReference type="EMBL" id="CP097507">
    <property type="protein sequence ID" value="URE05282.1"/>
    <property type="molecule type" value="Genomic_DNA"/>
</dbReference>
<protein>
    <submittedName>
        <fullName evidence="8">Lipid transfer-like protein</fullName>
    </submittedName>
</protein>
<reference evidence="8" key="1">
    <citation type="submission" date="2022-05" db="EMBL/GenBank/DDBJ databases">
        <title>The Musa troglodytarum L. genome provides insights into the mechanism of non-climacteric behaviour and enrichment of carotenoids.</title>
        <authorList>
            <person name="Wang J."/>
        </authorList>
    </citation>
    <scope>NUCLEOTIDE SEQUENCE</scope>
    <source>
        <tissue evidence="8">Leaf</tissue>
    </source>
</reference>
<dbReference type="Proteomes" id="UP001055439">
    <property type="component" value="Chromosome 5"/>
</dbReference>
<evidence type="ECO:0000256" key="5">
    <source>
        <dbReference type="SAM" id="MobiDB-lite"/>
    </source>
</evidence>
<accession>A0A9E7G2T2</accession>